<evidence type="ECO:0000313" key="1">
    <source>
        <dbReference type="EMBL" id="GAH42028.1"/>
    </source>
</evidence>
<sequence>MDLPGHGDIIKLPTTALIHTIQATVCMTTGIPIMYGTHAGGMMNAVVVTTTGNHVSIAAIRLDGL</sequence>
<reference evidence="1" key="1">
    <citation type="journal article" date="2014" name="Front. Microbiol.">
        <title>High frequency of phylogenetically diverse reductive dehalogenase-homologous genes in deep subseafloor sedimentary metagenomes.</title>
        <authorList>
            <person name="Kawai M."/>
            <person name="Futagami T."/>
            <person name="Toyoda A."/>
            <person name="Takaki Y."/>
            <person name="Nishi S."/>
            <person name="Hori S."/>
            <person name="Arai W."/>
            <person name="Tsubouchi T."/>
            <person name="Morono Y."/>
            <person name="Uchiyama I."/>
            <person name="Ito T."/>
            <person name="Fujiyama A."/>
            <person name="Inagaki F."/>
            <person name="Takami H."/>
        </authorList>
    </citation>
    <scope>NUCLEOTIDE SEQUENCE</scope>
    <source>
        <strain evidence="1">Expedition CK06-06</strain>
    </source>
</reference>
<proteinExistence type="predicted"/>
<name>X1H9Q0_9ZZZZ</name>
<organism evidence="1">
    <name type="scientific">marine sediment metagenome</name>
    <dbReference type="NCBI Taxonomy" id="412755"/>
    <lineage>
        <taxon>unclassified sequences</taxon>
        <taxon>metagenomes</taxon>
        <taxon>ecological metagenomes</taxon>
    </lineage>
</organism>
<dbReference type="AlphaFoldDB" id="X1H9Q0"/>
<accession>X1H9Q0</accession>
<gene>
    <name evidence="1" type="ORF">S03H2_11428</name>
</gene>
<comment type="caution">
    <text evidence="1">The sequence shown here is derived from an EMBL/GenBank/DDBJ whole genome shotgun (WGS) entry which is preliminary data.</text>
</comment>
<protein>
    <submittedName>
        <fullName evidence="1">Uncharacterized protein</fullName>
    </submittedName>
</protein>
<dbReference type="EMBL" id="BARU01005834">
    <property type="protein sequence ID" value="GAH42028.1"/>
    <property type="molecule type" value="Genomic_DNA"/>
</dbReference>